<keyword evidence="1" id="KW-0472">Membrane</keyword>
<dbReference type="SUPFAM" id="SSF141868">
    <property type="entry name" value="EAL domain-like"/>
    <property type="match status" value="1"/>
</dbReference>
<dbReference type="SMART" id="SM00052">
    <property type="entry name" value="EAL"/>
    <property type="match status" value="1"/>
</dbReference>
<dbReference type="PANTHER" id="PTHR33121">
    <property type="entry name" value="CYCLIC DI-GMP PHOSPHODIESTERASE PDEF"/>
    <property type="match status" value="1"/>
</dbReference>
<evidence type="ECO:0000313" key="4">
    <source>
        <dbReference type="EMBL" id="TFW18719.1"/>
    </source>
</evidence>
<protein>
    <submittedName>
        <fullName evidence="4">GGDEF domain-containing protein</fullName>
    </submittedName>
</protein>
<evidence type="ECO:0000313" key="5">
    <source>
        <dbReference type="Proteomes" id="UP000297729"/>
    </source>
</evidence>
<dbReference type="InterPro" id="IPR050706">
    <property type="entry name" value="Cyclic-di-GMP_PDE-like"/>
</dbReference>
<reference evidence="4 5" key="1">
    <citation type="submission" date="2019-03" db="EMBL/GenBank/DDBJ databases">
        <title>Draft Genome Sequence of Duganella callidus sp. nov., a Novel Duganella Species Isolated from Cultivated Soil.</title>
        <authorList>
            <person name="Raths R."/>
            <person name="Peta V."/>
            <person name="Bucking H."/>
        </authorList>
    </citation>
    <scope>NUCLEOTIDE SEQUENCE [LARGE SCALE GENOMIC DNA]</scope>
    <source>
        <strain evidence="4 5">DN04</strain>
    </source>
</reference>
<dbReference type="PANTHER" id="PTHR33121:SF70">
    <property type="entry name" value="SIGNALING PROTEIN YKOW"/>
    <property type="match status" value="1"/>
</dbReference>
<dbReference type="OrthoDB" id="8711786at2"/>
<dbReference type="GO" id="GO:0071111">
    <property type="term" value="F:cyclic-guanylate-specific phosphodiesterase activity"/>
    <property type="evidence" value="ECO:0007669"/>
    <property type="project" value="InterPro"/>
</dbReference>
<dbReference type="CDD" id="cd01948">
    <property type="entry name" value="EAL"/>
    <property type="match status" value="1"/>
</dbReference>
<dbReference type="Gene3D" id="3.30.70.270">
    <property type="match status" value="1"/>
</dbReference>
<feature type="domain" description="EAL" evidence="2">
    <location>
        <begin position="404"/>
        <end position="657"/>
    </location>
</feature>
<evidence type="ECO:0000259" key="3">
    <source>
        <dbReference type="PROSITE" id="PS50887"/>
    </source>
</evidence>
<sequence>MRKQVILGKLLHPGKGSRRFLVESRSVVYGFLVVLMALSVGLSWTFERTANTIRKNADPAIHEDIPQLRFLLDMDSAILRYEQVLDGYYSQTINVAQYLYAGTIARKEMESALEGLRRLQRGDPSIDALYLGYLSLERAASKLERTATNDGSPRAASVQKLIFDHNENAKALRLQINSLKNSAQQALSGSGDKVDSNIKGLAYLVHWYDAFALLSCGLMIYHIREKFRVEKELHHQAGHDPLTGLPHRRAFVARLKSMSCEPSIVVLGTIDGYSRLVGGYGHAFADQVMVNIALLIERAAKLHGGEVYRLDGANFAILYGVGSSGDELGDSTERLRETVRYANCHEGKELHVTLSLGTARYPEDGLEPDVLLRNADAALQAASKAGGDVTIEYGKKLNEQLLSRLQLETDLRHAIERGELELYYQPQQSMNDEGLIGFEALIRWRRNGELVSPASFIPLAEETGLIVTIGDWVLEQSCLQLQKWMTDAKCRITVAVNISPLQFADPFFVNKVERIITASGVNPACIELEITEGVMVNDIGATTKMLKALQNIGVRLAIDDFGTGYSSLSYLTQLPVEKLKIDQSFVRDITVASPQQTVVQATIGLAHNLGMIVIAEGVETEVQQRLLKSWGCDEIQGYYYSRPLQASAASVFLYSRKITTIVDTA</sequence>
<evidence type="ECO:0000256" key="1">
    <source>
        <dbReference type="SAM" id="Phobius"/>
    </source>
</evidence>
<dbReference type="AlphaFoldDB" id="A0A4Y9SAP9"/>
<keyword evidence="5" id="KW-1185">Reference proteome</keyword>
<dbReference type="InterPro" id="IPR029787">
    <property type="entry name" value="Nucleotide_cyclase"/>
</dbReference>
<feature type="transmembrane region" description="Helical" evidence="1">
    <location>
        <begin position="27"/>
        <end position="46"/>
    </location>
</feature>
<dbReference type="Proteomes" id="UP000297729">
    <property type="component" value="Unassembled WGS sequence"/>
</dbReference>
<organism evidence="4 5">
    <name type="scientific">Duganella callida</name>
    <dbReference type="NCBI Taxonomy" id="2561932"/>
    <lineage>
        <taxon>Bacteria</taxon>
        <taxon>Pseudomonadati</taxon>
        <taxon>Pseudomonadota</taxon>
        <taxon>Betaproteobacteria</taxon>
        <taxon>Burkholderiales</taxon>
        <taxon>Oxalobacteraceae</taxon>
        <taxon>Telluria group</taxon>
        <taxon>Duganella</taxon>
    </lineage>
</organism>
<dbReference type="NCBIfam" id="TIGR00254">
    <property type="entry name" value="GGDEF"/>
    <property type="match status" value="1"/>
</dbReference>
<comment type="caution">
    <text evidence="4">The sequence shown here is derived from an EMBL/GenBank/DDBJ whole genome shotgun (WGS) entry which is preliminary data.</text>
</comment>
<dbReference type="InterPro" id="IPR035919">
    <property type="entry name" value="EAL_sf"/>
</dbReference>
<dbReference type="SUPFAM" id="SSF55073">
    <property type="entry name" value="Nucleotide cyclase"/>
    <property type="match status" value="1"/>
</dbReference>
<name>A0A4Y9SAP9_9BURK</name>
<evidence type="ECO:0000259" key="2">
    <source>
        <dbReference type="PROSITE" id="PS50883"/>
    </source>
</evidence>
<dbReference type="PROSITE" id="PS50883">
    <property type="entry name" value="EAL"/>
    <property type="match status" value="1"/>
</dbReference>
<dbReference type="InterPro" id="IPR001633">
    <property type="entry name" value="EAL_dom"/>
</dbReference>
<dbReference type="InterPro" id="IPR043128">
    <property type="entry name" value="Rev_trsase/Diguanyl_cyclase"/>
</dbReference>
<dbReference type="Gene3D" id="3.20.20.450">
    <property type="entry name" value="EAL domain"/>
    <property type="match status" value="1"/>
</dbReference>
<dbReference type="CDD" id="cd01949">
    <property type="entry name" value="GGDEF"/>
    <property type="match status" value="1"/>
</dbReference>
<dbReference type="EMBL" id="SPVG01000180">
    <property type="protein sequence ID" value="TFW18719.1"/>
    <property type="molecule type" value="Genomic_DNA"/>
</dbReference>
<keyword evidence="1" id="KW-1133">Transmembrane helix</keyword>
<dbReference type="PROSITE" id="PS50887">
    <property type="entry name" value="GGDEF"/>
    <property type="match status" value="1"/>
</dbReference>
<dbReference type="Pfam" id="PF00990">
    <property type="entry name" value="GGDEF"/>
    <property type="match status" value="1"/>
</dbReference>
<feature type="domain" description="GGDEF" evidence="3">
    <location>
        <begin position="261"/>
        <end position="395"/>
    </location>
</feature>
<dbReference type="SMART" id="SM00267">
    <property type="entry name" value="GGDEF"/>
    <property type="match status" value="1"/>
</dbReference>
<proteinExistence type="predicted"/>
<dbReference type="InterPro" id="IPR000160">
    <property type="entry name" value="GGDEF_dom"/>
</dbReference>
<dbReference type="Pfam" id="PF00563">
    <property type="entry name" value="EAL"/>
    <property type="match status" value="1"/>
</dbReference>
<gene>
    <name evidence="4" type="ORF">E4L98_17555</name>
</gene>
<accession>A0A4Y9SAP9</accession>
<keyword evidence="1" id="KW-0812">Transmembrane</keyword>